<reference evidence="1 2" key="1">
    <citation type="submission" date="2007-01" db="EMBL/GenBank/DDBJ databases">
        <authorList>
            <person name="Haygood M."/>
            <person name="Podell S."/>
            <person name="Anderson C."/>
            <person name="Hopkinson B."/>
            <person name="Roe K."/>
            <person name="Barbeau K."/>
            <person name="Gaasterland T."/>
            <person name="Ferriera S."/>
            <person name="Johnson J."/>
            <person name="Kravitz S."/>
            <person name="Beeson K."/>
            <person name="Sutton G."/>
            <person name="Rogers Y.-H."/>
            <person name="Friedman R."/>
            <person name="Frazier M."/>
            <person name="Venter J.C."/>
        </authorList>
    </citation>
    <scope>NUCLEOTIDE SEQUENCE [LARGE SCALE GENOMIC DNA]</scope>
    <source>
        <strain evidence="1 2">ATCC 23134</strain>
    </source>
</reference>
<gene>
    <name evidence="1" type="ORF">M23134_03343</name>
</gene>
<name>A1ZUZ1_MICM2</name>
<proteinExistence type="predicted"/>
<accession>A1ZUZ1</accession>
<dbReference type="AlphaFoldDB" id="A1ZUZ1"/>
<dbReference type="Proteomes" id="UP000004095">
    <property type="component" value="Unassembled WGS sequence"/>
</dbReference>
<evidence type="ECO:0000313" key="1">
    <source>
        <dbReference type="EMBL" id="EAY25769.1"/>
    </source>
</evidence>
<comment type="caution">
    <text evidence="1">The sequence shown here is derived from an EMBL/GenBank/DDBJ whole genome shotgun (WGS) entry which is preliminary data.</text>
</comment>
<keyword evidence="2" id="KW-1185">Reference proteome</keyword>
<sequence length="85" mass="9624">MSQPTGANKDFIMSNSFEGLQVSFIFGTQTLSFVFDDWLYQQLLPMAQTATQFNYCPGCGELLPRYLLHSLTGFCYSCRGDDDLM</sequence>
<evidence type="ECO:0000313" key="2">
    <source>
        <dbReference type="Proteomes" id="UP000004095"/>
    </source>
</evidence>
<protein>
    <submittedName>
        <fullName evidence="1">Uncharacterized protein</fullName>
    </submittedName>
</protein>
<dbReference type="EMBL" id="AAWS01000043">
    <property type="protein sequence ID" value="EAY25769.1"/>
    <property type="molecule type" value="Genomic_DNA"/>
</dbReference>
<organism evidence="1 2">
    <name type="scientific">Microscilla marina ATCC 23134</name>
    <dbReference type="NCBI Taxonomy" id="313606"/>
    <lineage>
        <taxon>Bacteria</taxon>
        <taxon>Pseudomonadati</taxon>
        <taxon>Bacteroidota</taxon>
        <taxon>Cytophagia</taxon>
        <taxon>Cytophagales</taxon>
        <taxon>Microscillaceae</taxon>
        <taxon>Microscilla</taxon>
    </lineage>
</organism>